<keyword evidence="5" id="KW-0808">Transferase</keyword>
<keyword evidence="15" id="KW-1185">Reference proteome</keyword>
<dbReference type="PROSITE" id="PS51873">
    <property type="entry name" value="TRIAD"/>
    <property type="match status" value="1"/>
</dbReference>
<dbReference type="GO" id="GO:0008270">
    <property type="term" value="F:zinc ion binding"/>
    <property type="evidence" value="ECO:0007669"/>
    <property type="project" value="UniProtKB-KW"/>
</dbReference>
<dbReference type="GO" id="GO:0004523">
    <property type="term" value="F:RNA-DNA hybrid ribonuclease activity"/>
    <property type="evidence" value="ECO:0007669"/>
    <property type="project" value="InterPro"/>
</dbReference>
<evidence type="ECO:0000256" key="4">
    <source>
        <dbReference type="ARBA" id="ARBA00012251"/>
    </source>
</evidence>
<dbReference type="Proteomes" id="UP000694240">
    <property type="component" value="Chromosome 10"/>
</dbReference>
<dbReference type="InterPro" id="IPR002867">
    <property type="entry name" value="IBR_dom"/>
</dbReference>
<dbReference type="CDD" id="cd22582">
    <property type="entry name" value="BRcat_RBR_unk"/>
    <property type="match status" value="1"/>
</dbReference>
<sequence length="385" mass="43889">MEKEGTLEGNDGPNPTGKPSPDDFHSDTYNLYFQGLVRQETSAQLSAGFRVAICREEDDSLLFQMKGSLHDSKVTVLEAELMALKRGLTEAVSLGINHISICCDSFQIFELVMGRSAPEQENIALLMDDVQRIRRELTSSIPVPVTENQAKFAYKLAKESISIRTPPTEKKTSGGVNIEPEPMFSVALCRHQFGVEWMKQHIEVRLIEGDVPRCPHYGCKSILTLKSCAHLLTPKLKEMWEHRIKEDSIHVCDRFHCPNPRCWALMSKTELVESTEDGVRRCCFKCKKPFCINCKVLWHSNLSCKEYKTLGQNPKTISRQCKKCQNMIKLSHKPVNVTCRCGYTFCYICGAQWKLRGCSHHRQLDMHVLLFAYFPIILLIIVFSI</sequence>
<comment type="caution">
    <text evidence="14">The sequence shown here is derived from an EMBL/GenBank/DDBJ whole genome shotgun (WGS) entry which is preliminary data.</text>
</comment>
<protein>
    <recommendedName>
        <fullName evidence="4">RBR-type E3 ubiquitin transferase</fullName>
        <ecNumber evidence="4">2.3.2.31</ecNumber>
    </recommendedName>
</protein>
<reference evidence="14 15" key="1">
    <citation type="submission" date="2020-12" db="EMBL/GenBank/DDBJ databases">
        <title>Concerted genomic and epigenomic changes stabilize Arabidopsis allopolyploids.</title>
        <authorList>
            <person name="Chen Z."/>
        </authorList>
    </citation>
    <scope>NUCLEOTIDE SEQUENCE [LARGE SCALE GENOMIC DNA]</scope>
    <source>
        <strain evidence="14">Allo738</strain>
        <tissue evidence="14">Leaf</tissue>
    </source>
</reference>
<keyword evidence="6" id="KW-0479">Metal-binding</keyword>
<dbReference type="EC" id="2.3.2.31" evidence="4"/>
<dbReference type="InterPro" id="IPR044066">
    <property type="entry name" value="TRIAD_supradom"/>
</dbReference>
<feature type="non-terminal residue" evidence="14">
    <location>
        <position position="1"/>
    </location>
</feature>
<comment type="catalytic activity">
    <reaction evidence="1">
        <text>[E2 ubiquitin-conjugating enzyme]-S-ubiquitinyl-L-cysteine + [acceptor protein]-L-lysine = [E2 ubiquitin-conjugating enzyme]-L-cysteine + [acceptor protein]-N(6)-ubiquitinyl-L-lysine.</text>
        <dbReference type="EC" id="2.3.2.31"/>
    </reaction>
</comment>
<name>A0A8T1ZND9_9BRAS</name>
<gene>
    <name evidence="14" type="ORF">ISN45_Aa05g013540</name>
</gene>
<feature type="region of interest" description="Disordered" evidence="11">
    <location>
        <begin position="1"/>
        <end position="24"/>
    </location>
</feature>
<keyword evidence="8" id="KW-0863">Zinc-finger</keyword>
<dbReference type="GO" id="GO:0003676">
    <property type="term" value="F:nucleic acid binding"/>
    <property type="evidence" value="ECO:0007669"/>
    <property type="project" value="InterPro"/>
</dbReference>
<keyword evidence="9" id="KW-0833">Ubl conjugation pathway</keyword>
<evidence type="ECO:0000256" key="7">
    <source>
        <dbReference type="ARBA" id="ARBA00022737"/>
    </source>
</evidence>
<dbReference type="GO" id="GO:0061630">
    <property type="term" value="F:ubiquitin protein ligase activity"/>
    <property type="evidence" value="ECO:0007669"/>
    <property type="project" value="UniProtKB-EC"/>
</dbReference>
<keyword evidence="10" id="KW-0862">Zinc</keyword>
<evidence type="ECO:0000256" key="12">
    <source>
        <dbReference type="SAM" id="Phobius"/>
    </source>
</evidence>
<evidence type="ECO:0000313" key="15">
    <source>
        <dbReference type="Proteomes" id="UP000694240"/>
    </source>
</evidence>
<evidence type="ECO:0000256" key="8">
    <source>
        <dbReference type="ARBA" id="ARBA00022771"/>
    </source>
</evidence>
<evidence type="ECO:0000256" key="6">
    <source>
        <dbReference type="ARBA" id="ARBA00022723"/>
    </source>
</evidence>
<evidence type="ECO:0000256" key="3">
    <source>
        <dbReference type="ARBA" id="ARBA00004906"/>
    </source>
</evidence>
<comment type="pathway">
    <text evidence="3">Protein modification; protein ubiquitination.</text>
</comment>
<accession>A0A8T1ZND9</accession>
<evidence type="ECO:0000259" key="13">
    <source>
        <dbReference type="PROSITE" id="PS51873"/>
    </source>
</evidence>
<feature type="transmembrane region" description="Helical" evidence="12">
    <location>
        <begin position="366"/>
        <end position="384"/>
    </location>
</feature>
<evidence type="ECO:0000256" key="9">
    <source>
        <dbReference type="ARBA" id="ARBA00022786"/>
    </source>
</evidence>
<dbReference type="EMBL" id="JAEFBK010000010">
    <property type="protein sequence ID" value="KAG7559771.1"/>
    <property type="molecule type" value="Genomic_DNA"/>
</dbReference>
<dbReference type="PANTHER" id="PTHR11685">
    <property type="entry name" value="RBR FAMILY RING FINGER AND IBR DOMAIN-CONTAINING"/>
    <property type="match status" value="1"/>
</dbReference>
<evidence type="ECO:0000256" key="11">
    <source>
        <dbReference type="SAM" id="MobiDB-lite"/>
    </source>
</evidence>
<keyword evidence="12" id="KW-0812">Transmembrane</keyword>
<comment type="cofactor">
    <cofactor evidence="2">
        <name>Zn(2+)</name>
        <dbReference type="ChEBI" id="CHEBI:29105"/>
    </cofactor>
</comment>
<dbReference type="SMART" id="SM00647">
    <property type="entry name" value="IBR"/>
    <property type="match status" value="2"/>
</dbReference>
<evidence type="ECO:0000256" key="2">
    <source>
        <dbReference type="ARBA" id="ARBA00001947"/>
    </source>
</evidence>
<feature type="domain" description="RING-type" evidence="13">
    <location>
        <begin position="170"/>
        <end position="364"/>
    </location>
</feature>
<evidence type="ECO:0000313" key="14">
    <source>
        <dbReference type="EMBL" id="KAG7559771.1"/>
    </source>
</evidence>
<evidence type="ECO:0000256" key="5">
    <source>
        <dbReference type="ARBA" id="ARBA00022679"/>
    </source>
</evidence>
<dbReference type="InterPro" id="IPR031127">
    <property type="entry name" value="E3_UB_ligase_RBR"/>
</dbReference>
<dbReference type="FunFam" id="3.30.420.10:FF:000076">
    <property type="entry name" value="RBR-type E3 ubiquitin transferase"/>
    <property type="match status" value="1"/>
</dbReference>
<keyword evidence="12" id="KW-1133">Transmembrane helix</keyword>
<keyword evidence="12" id="KW-0472">Membrane</keyword>
<dbReference type="AlphaFoldDB" id="A0A8T1ZND9"/>
<keyword evidence="7" id="KW-0677">Repeat</keyword>
<proteinExistence type="predicted"/>
<dbReference type="InterPro" id="IPR002156">
    <property type="entry name" value="RNaseH_domain"/>
</dbReference>
<evidence type="ECO:0000256" key="1">
    <source>
        <dbReference type="ARBA" id="ARBA00001798"/>
    </source>
</evidence>
<dbReference type="Pfam" id="PF13456">
    <property type="entry name" value="RVT_3"/>
    <property type="match status" value="1"/>
</dbReference>
<dbReference type="Pfam" id="PF01485">
    <property type="entry name" value="IBR"/>
    <property type="match status" value="2"/>
</dbReference>
<dbReference type="GO" id="GO:0016567">
    <property type="term" value="P:protein ubiquitination"/>
    <property type="evidence" value="ECO:0007669"/>
    <property type="project" value="InterPro"/>
</dbReference>
<organism evidence="14 15">
    <name type="scientific">Arabidopsis thaliana x Arabidopsis arenosa</name>
    <dbReference type="NCBI Taxonomy" id="1240361"/>
    <lineage>
        <taxon>Eukaryota</taxon>
        <taxon>Viridiplantae</taxon>
        <taxon>Streptophyta</taxon>
        <taxon>Embryophyta</taxon>
        <taxon>Tracheophyta</taxon>
        <taxon>Spermatophyta</taxon>
        <taxon>Magnoliopsida</taxon>
        <taxon>eudicotyledons</taxon>
        <taxon>Gunneridae</taxon>
        <taxon>Pentapetalae</taxon>
        <taxon>rosids</taxon>
        <taxon>malvids</taxon>
        <taxon>Brassicales</taxon>
        <taxon>Brassicaceae</taxon>
        <taxon>Camelineae</taxon>
        <taxon>Arabidopsis</taxon>
    </lineage>
</organism>
<evidence type="ECO:0000256" key="10">
    <source>
        <dbReference type="ARBA" id="ARBA00022833"/>
    </source>
</evidence>